<protein>
    <recommendedName>
        <fullName evidence="8">Probable membrane transporter protein</fullName>
    </recommendedName>
</protein>
<organism evidence="9 10">
    <name type="scientific">Algoriphagus halophilus</name>
    <dbReference type="NCBI Taxonomy" id="226505"/>
    <lineage>
        <taxon>Bacteria</taxon>
        <taxon>Pseudomonadati</taxon>
        <taxon>Bacteroidota</taxon>
        <taxon>Cytophagia</taxon>
        <taxon>Cytophagales</taxon>
        <taxon>Cyclobacteriaceae</taxon>
        <taxon>Algoriphagus</taxon>
    </lineage>
</organism>
<dbReference type="STRING" id="226505.SAMN05444394_1408"/>
<keyword evidence="3" id="KW-0813">Transport</keyword>
<reference evidence="10" key="1">
    <citation type="submission" date="2016-11" db="EMBL/GenBank/DDBJ databases">
        <authorList>
            <person name="Varghese N."/>
            <person name="Submissions S."/>
        </authorList>
    </citation>
    <scope>NUCLEOTIDE SEQUENCE [LARGE SCALE GENOMIC DNA]</scope>
    <source>
        <strain evidence="10">DSM 15292</strain>
    </source>
</reference>
<accession>A0A1N6DUH2</accession>
<evidence type="ECO:0000313" key="10">
    <source>
        <dbReference type="Proteomes" id="UP000185221"/>
    </source>
</evidence>
<keyword evidence="10" id="KW-1185">Reference proteome</keyword>
<dbReference type="EMBL" id="FSRC01000001">
    <property type="protein sequence ID" value="SIN74445.1"/>
    <property type="molecule type" value="Genomic_DNA"/>
</dbReference>
<keyword evidence="7 8" id="KW-0472">Membrane</keyword>
<dbReference type="PANTHER" id="PTHR30269:SF23">
    <property type="entry name" value="MEMBRANE TRANSPORTER PROTEIN YDHB-RELATED"/>
    <property type="match status" value="1"/>
</dbReference>
<comment type="similarity">
    <text evidence="2 8">Belongs to the 4-toluene sulfonate uptake permease (TSUP) (TC 2.A.102) family.</text>
</comment>
<dbReference type="OrthoDB" id="9801058at2"/>
<dbReference type="Proteomes" id="UP000185221">
    <property type="component" value="Unassembled WGS sequence"/>
</dbReference>
<gene>
    <name evidence="9" type="ORF">SAMN05444394_1408</name>
</gene>
<dbReference type="Pfam" id="PF01925">
    <property type="entry name" value="TauE"/>
    <property type="match status" value="1"/>
</dbReference>
<dbReference type="AlphaFoldDB" id="A0A1N6DUH2"/>
<keyword evidence="4 8" id="KW-1003">Cell membrane</keyword>
<comment type="subcellular location">
    <subcellularLocation>
        <location evidence="1 8">Cell membrane</location>
        <topology evidence="1 8">Multi-pass membrane protein</topology>
    </subcellularLocation>
</comment>
<dbReference type="InterPro" id="IPR052017">
    <property type="entry name" value="TSUP"/>
</dbReference>
<feature type="transmembrane region" description="Helical" evidence="8">
    <location>
        <begin position="12"/>
        <end position="31"/>
    </location>
</feature>
<dbReference type="GO" id="GO:0005886">
    <property type="term" value="C:plasma membrane"/>
    <property type="evidence" value="ECO:0007669"/>
    <property type="project" value="UniProtKB-SubCell"/>
</dbReference>
<evidence type="ECO:0000256" key="3">
    <source>
        <dbReference type="ARBA" id="ARBA00022448"/>
    </source>
</evidence>
<feature type="transmembrane region" description="Helical" evidence="8">
    <location>
        <begin position="135"/>
        <end position="165"/>
    </location>
</feature>
<dbReference type="PANTHER" id="PTHR30269">
    <property type="entry name" value="TRANSMEMBRANE PROTEIN YFCA"/>
    <property type="match status" value="1"/>
</dbReference>
<evidence type="ECO:0000256" key="2">
    <source>
        <dbReference type="ARBA" id="ARBA00009142"/>
    </source>
</evidence>
<keyword evidence="6 8" id="KW-1133">Transmembrane helix</keyword>
<feature type="transmembrane region" description="Helical" evidence="8">
    <location>
        <begin position="104"/>
        <end position="123"/>
    </location>
</feature>
<evidence type="ECO:0000256" key="6">
    <source>
        <dbReference type="ARBA" id="ARBA00022989"/>
    </source>
</evidence>
<feature type="transmembrane region" description="Helical" evidence="8">
    <location>
        <begin position="208"/>
        <end position="225"/>
    </location>
</feature>
<feature type="transmembrane region" description="Helical" evidence="8">
    <location>
        <begin position="232"/>
        <end position="250"/>
    </location>
</feature>
<sequence>MFLAVLSEISTTSWILSFLAAFVIGMSKAGIKGIAIINVTFMAIAFETKQSTGIVLPLLVVADVFAVIYYNRHTQWSYIAKFLPWMILGIFLGSWVGMDLPEKAFKYGMVLLIFLILAIIIWWDQKKEKTVPTHWAFASGIGTLAGFTTMVGNLAGPISNIYFLAMRLPKNHFIGTAAWLFLIINVFKLPFHFFVWETISKETLLLDLKLIPGIILGFILGINIVKRINEAFFRKMILVLTALGAIIILFK</sequence>
<keyword evidence="5 8" id="KW-0812">Transmembrane</keyword>
<evidence type="ECO:0000256" key="7">
    <source>
        <dbReference type="ARBA" id="ARBA00023136"/>
    </source>
</evidence>
<dbReference type="RefSeq" id="WP_074224077.1">
    <property type="nucleotide sequence ID" value="NZ_FSRC01000001.1"/>
</dbReference>
<evidence type="ECO:0000256" key="4">
    <source>
        <dbReference type="ARBA" id="ARBA00022475"/>
    </source>
</evidence>
<evidence type="ECO:0000256" key="8">
    <source>
        <dbReference type="RuleBase" id="RU363041"/>
    </source>
</evidence>
<evidence type="ECO:0000313" key="9">
    <source>
        <dbReference type="EMBL" id="SIN74445.1"/>
    </source>
</evidence>
<evidence type="ECO:0000256" key="5">
    <source>
        <dbReference type="ARBA" id="ARBA00022692"/>
    </source>
</evidence>
<feature type="transmembrane region" description="Helical" evidence="8">
    <location>
        <begin position="76"/>
        <end position="97"/>
    </location>
</feature>
<feature type="transmembrane region" description="Helical" evidence="8">
    <location>
        <begin position="52"/>
        <end position="70"/>
    </location>
</feature>
<name>A0A1N6DUH2_9BACT</name>
<proteinExistence type="inferred from homology"/>
<dbReference type="InterPro" id="IPR002781">
    <property type="entry name" value="TM_pro_TauE-like"/>
</dbReference>
<feature type="transmembrane region" description="Helical" evidence="8">
    <location>
        <begin position="177"/>
        <end position="196"/>
    </location>
</feature>
<evidence type="ECO:0000256" key="1">
    <source>
        <dbReference type="ARBA" id="ARBA00004651"/>
    </source>
</evidence>